<evidence type="ECO:0000313" key="1">
    <source>
        <dbReference type="EMBL" id="RNA09002.1"/>
    </source>
</evidence>
<keyword evidence="2" id="KW-1185">Reference proteome</keyword>
<proteinExistence type="predicted"/>
<name>A0A3M7QCR1_BRAPC</name>
<reference evidence="1 2" key="1">
    <citation type="journal article" date="2018" name="Sci. Rep.">
        <title>Genomic signatures of local adaptation to the degree of environmental predictability in rotifers.</title>
        <authorList>
            <person name="Franch-Gras L."/>
            <person name="Hahn C."/>
            <person name="Garcia-Roger E.M."/>
            <person name="Carmona M.J."/>
            <person name="Serra M."/>
            <person name="Gomez A."/>
        </authorList>
    </citation>
    <scope>NUCLEOTIDE SEQUENCE [LARGE SCALE GENOMIC DNA]</scope>
    <source>
        <strain evidence="1">HYR1</strain>
    </source>
</reference>
<gene>
    <name evidence="1" type="ORF">BpHYR1_022326</name>
</gene>
<accession>A0A3M7QCR1</accession>
<dbReference type="EMBL" id="REGN01006573">
    <property type="protein sequence ID" value="RNA09002.1"/>
    <property type="molecule type" value="Genomic_DNA"/>
</dbReference>
<dbReference type="Proteomes" id="UP000276133">
    <property type="component" value="Unassembled WGS sequence"/>
</dbReference>
<comment type="caution">
    <text evidence="1">The sequence shown here is derived from an EMBL/GenBank/DDBJ whole genome shotgun (WGS) entry which is preliminary data.</text>
</comment>
<organism evidence="1 2">
    <name type="scientific">Brachionus plicatilis</name>
    <name type="common">Marine rotifer</name>
    <name type="synonym">Brachionus muelleri</name>
    <dbReference type="NCBI Taxonomy" id="10195"/>
    <lineage>
        <taxon>Eukaryota</taxon>
        <taxon>Metazoa</taxon>
        <taxon>Spiralia</taxon>
        <taxon>Gnathifera</taxon>
        <taxon>Rotifera</taxon>
        <taxon>Eurotatoria</taxon>
        <taxon>Monogononta</taxon>
        <taxon>Pseudotrocha</taxon>
        <taxon>Ploima</taxon>
        <taxon>Brachionidae</taxon>
        <taxon>Brachionus</taxon>
    </lineage>
</organism>
<protein>
    <submittedName>
        <fullName evidence="1">Uncharacterized protein</fullName>
    </submittedName>
</protein>
<dbReference type="AlphaFoldDB" id="A0A3M7QCR1"/>
<evidence type="ECO:0000313" key="2">
    <source>
        <dbReference type="Proteomes" id="UP000276133"/>
    </source>
</evidence>
<sequence length="67" mass="8386">MFILNYIELEIKSEFRTMFMKYYIHIFKRFIQNLLEKHVFFNNYYCKNFLLQILNPVQSLKIIVSQK</sequence>